<protein>
    <submittedName>
        <fullName evidence="1">Uncharacterized protein</fullName>
    </submittedName>
</protein>
<name>A0A8D9H8D1_BRACM</name>
<reference evidence="1 2" key="1">
    <citation type="submission" date="2021-07" db="EMBL/GenBank/DDBJ databases">
        <authorList>
            <consortium name="Genoscope - CEA"/>
            <person name="William W."/>
        </authorList>
    </citation>
    <scope>NUCLEOTIDE SEQUENCE [LARGE SCALE GENOMIC DNA]</scope>
</reference>
<dbReference type="Gramene" id="A02p37320.2_BraZ1">
    <property type="protein sequence ID" value="A02p37320.2_BraZ1.CDS"/>
    <property type="gene ID" value="A02g37320.2_BraZ1"/>
</dbReference>
<dbReference type="AlphaFoldDB" id="A0A8D9H8D1"/>
<evidence type="ECO:0000313" key="1">
    <source>
        <dbReference type="EMBL" id="CAG7894780.1"/>
    </source>
</evidence>
<gene>
    <name evidence="1" type="ORF">BRAPAZ1V2_A02P37320.2</name>
</gene>
<organism evidence="1 2">
    <name type="scientific">Brassica campestris</name>
    <name type="common">Field mustard</name>
    <dbReference type="NCBI Taxonomy" id="3711"/>
    <lineage>
        <taxon>Eukaryota</taxon>
        <taxon>Viridiplantae</taxon>
        <taxon>Streptophyta</taxon>
        <taxon>Embryophyta</taxon>
        <taxon>Tracheophyta</taxon>
        <taxon>Spermatophyta</taxon>
        <taxon>Magnoliopsida</taxon>
        <taxon>eudicotyledons</taxon>
        <taxon>Gunneridae</taxon>
        <taxon>Pentapetalae</taxon>
        <taxon>rosids</taxon>
        <taxon>malvids</taxon>
        <taxon>Brassicales</taxon>
        <taxon>Brassicaceae</taxon>
        <taxon>Brassiceae</taxon>
        <taxon>Brassica</taxon>
    </lineage>
</organism>
<dbReference type="Proteomes" id="UP000694005">
    <property type="component" value="Chromosome A02"/>
</dbReference>
<evidence type="ECO:0000313" key="2">
    <source>
        <dbReference type="Proteomes" id="UP000694005"/>
    </source>
</evidence>
<proteinExistence type="predicted"/>
<dbReference type="EMBL" id="LS974618">
    <property type="protein sequence ID" value="CAG7894780.1"/>
    <property type="molecule type" value="Genomic_DNA"/>
</dbReference>
<accession>A0A8D9H8D1</accession>
<sequence length="45" mass="4960">MTSPTSNGTLEVIESNKIESMPKFSWVMVTAETEWQGAGVVTAWQ</sequence>